<dbReference type="EMBL" id="LNYG01000001">
    <property type="protein sequence ID" value="KTD13220.1"/>
    <property type="molecule type" value="Genomic_DNA"/>
</dbReference>
<dbReference type="STRING" id="455.Ljam_0010"/>
<dbReference type="RefSeq" id="WP_058448099.1">
    <property type="nucleotide sequence ID" value="NZ_CAAAJF010000003.1"/>
</dbReference>
<evidence type="ECO:0000313" key="1">
    <source>
        <dbReference type="EMBL" id="KTD13220.1"/>
    </source>
</evidence>
<evidence type="ECO:0000313" key="2">
    <source>
        <dbReference type="Proteomes" id="UP000054715"/>
    </source>
</evidence>
<dbReference type="GO" id="GO:0016301">
    <property type="term" value="F:kinase activity"/>
    <property type="evidence" value="ECO:0007669"/>
    <property type="project" value="UniProtKB-KW"/>
</dbReference>
<protein>
    <submittedName>
        <fullName evidence="1">Cytidylate kinase</fullName>
    </submittedName>
</protein>
<comment type="caution">
    <text evidence="1">The sequence shown here is derived from an EMBL/GenBank/DDBJ whole genome shotgun (WGS) entry which is preliminary data.</text>
</comment>
<keyword evidence="1" id="KW-0418">Kinase</keyword>
<dbReference type="SUPFAM" id="SSF52540">
    <property type="entry name" value="P-loop containing nucleoside triphosphate hydrolases"/>
    <property type="match status" value="1"/>
</dbReference>
<dbReference type="PATRIC" id="fig|455.5.peg.11"/>
<dbReference type="Proteomes" id="UP000054715">
    <property type="component" value="Unassembled WGS sequence"/>
</dbReference>
<dbReference type="PANTHER" id="PTHR37807:SF3">
    <property type="entry name" value="OS07G0160300 PROTEIN"/>
    <property type="match status" value="1"/>
</dbReference>
<sequence length="169" mass="19163">MLIIFGGLPGTGKTTLSKQIAKQLNAVYLRIDTVEQVLKKFSGFAENWVGPEGYVVCYALALDNLKLGLPVVADSVNPIAITRNDWRKVAMDANAPFIEIELVCSDIKEHQRRIETREADIPGHKLPNWIDVLNRDYEPWQSKSMTLDTSKYSIEESVELIRDFIRSKI</sequence>
<dbReference type="Gene3D" id="3.40.50.300">
    <property type="entry name" value="P-loop containing nucleotide triphosphate hydrolases"/>
    <property type="match status" value="1"/>
</dbReference>
<organism evidence="1 2">
    <name type="scientific">Legionella jamestowniensis</name>
    <dbReference type="NCBI Taxonomy" id="455"/>
    <lineage>
        <taxon>Bacteria</taxon>
        <taxon>Pseudomonadati</taxon>
        <taxon>Pseudomonadota</taxon>
        <taxon>Gammaproteobacteria</taxon>
        <taxon>Legionellales</taxon>
        <taxon>Legionellaceae</taxon>
        <taxon>Legionella</taxon>
    </lineage>
</organism>
<dbReference type="OrthoDB" id="3819922at2"/>
<reference evidence="1 2" key="1">
    <citation type="submission" date="2015-11" db="EMBL/GenBank/DDBJ databases">
        <title>Genomic analysis of 38 Legionella species identifies large and diverse effector repertoires.</title>
        <authorList>
            <person name="Burstein D."/>
            <person name="Amaro F."/>
            <person name="Zusman T."/>
            <person name="Lifshitz Z."/>
            <person name="Cohen O."/>
            <person name="Gilbert J.A."/>
            <person name="Pupko T."/>
            <person name="Shuman H.A."/>
            <person name="Segal G."/>
        </authorList>
    </citation>
    <scope>NUCLEOTIDE SEQUENCE [LARGE SCALE GENOMIC DNA]</scope>
    <source>
        <strain evidence="1 2">JA-26-G1-E2</strain>
    </source>
</reference>
<dbReference type="PANTHER" id="PTHR37807">
    <property type="entry name" value="OS07G0160300 PROTEIN"/>
    <property type="match status" value="1"/>
</dbReference>
<keyword evidence="1" id="KW-0808">Transferase</keyword>
<name>A0A0W0UZA0_9GAMM</name>
<gene>
    <name evidence="1" type="ORF">Ljam_0010</name>
</gene>
<accession>A0A0W0UZA0</accession>
<dbReference type="AlphaFoldDB" id="A0A0W0UZA0"/>
<proteinExistence type="predicted"/>
<dbReference type="Pfam" id="PF13671">
    <property type="entry name" value="AAA_33"/>
    <property type="match status" value="1"/>
</dbReference>
<dbReference type="InterPro" id="IPR027417">
    <property type="entry name" value="P-loop_NTPase"/>
</dbReference>